<evidence type="ECO:0000313" key="3">
    <source>
        <dbReference type="Proteomes" id="UP000238392"/>
    </source>
</evidence>
<name>A0A2T0WCA7_9RHOB</name>
<proteinExistence type="predicted"/>
<feature type="compositionally biased region" description="Polar residues" evidence="1">
    <location>
        <begin position="114"/>
        <end position="130"/>
    </location>
</feature>
<feature type="compositionally biased region" description="Basic and acidic residues" evidence="1">
    <location>
        <begin position="1"/>
        <end position="18"/>
    </location>
</feature>
<keyword evidence="3" id="KW-1185">Reference proteome</keyword>
<sequence>MSKSTDITRAKEALEHLKTQPPKRGSPLMDLVRELVEDIRTMMLEGHTLTDIVAALNANRDADQQINLQTFRNYLQKARAEQGLAPAQPKRAQGVQTSPAKTSSKFLRAEPKAQPQSRPDAQEACQTQPVKKSPCDMKGAI</sequence>
<dbReference type="EMBL" id="PVTQ01000025">
    <property type="protein sequence ID" value="PRY84333.1"/>
    <property type="molecule type" value="Genomic_DNA"/>
</dbReference>
<reference evidence="2 3" key="1">
    <citation type="submission" date="2018-03" db="EMBL/GenBank/DDBJ databases">
        <title>Genomic Encyclopedia of Archaeal and Bacterial Type Strains, Phase II (KMG-II): from individual species to whole genera.</title>
        <authorList>
            <person name="Goeker M."/>
        </authorList>
    </citation>
    <scope>NUCLEOTIDE SEQUENCE [LARGE SCALE GENOMIC DNA]</scope>
    <source>
        <strain evidence="2 3">DSM 100212</strain>
    </source>
</reference>
<comment type="caution">
    <text evidence="2">The sequence shown here is derived from an EMBL/GenBank/DDBJ whole genome shotgun (WGS) entry which is preliminary data.</text>
</comment>
<feature type="compositionally biased region" description="Polar residues" evidence="1">
    <location>
        <begin position="94"/>
        <end position="105"/>
    </location>
</feature>
<organism evidence="2 3">
    <name type="scientific">Donghicola tyrosinivorans</name>
    <dbReference type="NCBI Taxonomy" id="1652492"/>
    <lineage>
        <taxon>Bacteria</taxon>
        <taxon>Pseudomonadati</taxon>
        <taxon>Pseudomonadota</taxon>
        <taxon>Alphaproteobacteria</taxon>
        <taxon>Rhodobacterales</taxon>
        <taxon>Roseobacteraceae</taxon>
        <taxon>Donghicola</taxon>
    </lineage>
</organism>
<protein>
    <submittedName>
        <fullName evidence="2">Uncharacterized protein</fullName>
    </submittedName>
</protein>
<evidence type="ECO:0000313" key="2">
    <source>
        <dbReference type="EMBL" id="PRY84333.1"/>
    </source>
</evidence>
<accession>A0A2T0WCA7</accession>
<gene>
    <name evidence="2" type="ORF">CLV74_1252</name>
</gene>
<dbReference type="RefSeq" id="WP_106268406.1">
    <property type="nucleotide sequence ID" value="NZ_PVTQ01000025.1"/>
</dbReference>
<evidence type="ECO:0000256" key="1">
    <source>
        <dbReference type="SAM" id="MobiDB-lite"/>
    </source>
</evidence>
<feature type="region of interest" description="Disordered" evidence="1">
    <location>
        <begin position="1"/>
        <end position="26"/>
    </location>
</feature>
<dbReference type="Proteomes" id="UP000238392">
    <property type="component" value="Unassembled WGS sequence"/>
</dbReference>
<dbReference type="OrthoDB" id="9985799at2"/>
<feature type="region of interest" description="Disordered" evidence="1">
    <location>
        <begin position="80"/>
        <end position="141"/>
    </location>
</feature>
<dbReference type="AlphaFoldDB" id="A0A2T0WCA7"/>